<organism evidence="1 2">
    <name type="scientific">Encephalitozoon intestinalis (strain ATCC 50506)</name>
    <name type="common">Microsporidian parasite</name>
    <name type="synonym">Septata intestinalis</name>
    <dbReference type="NCBI Taxonomy" id="876142"/>
    <lineage>
        <taxon>Eukaryota</taxon>
        <taxon>Fungi</taxon>
        <taxon>Fungi incertae sedis</taxon>
        <taxon>Microsporidia</taxon>
        <taxon>Unikaryonidae</taxon>
        <taxon>Encephalitozoon</taxon>
    </lineage>
</organism>
<evidence type="ECO:0000313" key="1">
    <source>
        <dbReference type="EMBL" id="ADM11244.1"/>
    </source>
</evidence>
<sequence length="277" mass="30434">MLLRRVRLPNKPLVILSWKNSVYIGDAHGVVYEMKHPYIAPVAIFQSPGPVSALDGAECLYYGNWDGDIGIVGGGKINLGNHMVKCMVVHGDTVYASVGLMVYGLSLELKIKCSYEVKHKVLCMTSFQGSVYCGMGVSFLSRIHNGLEIVGRSLHDTSIFCISGEYTGSADGKVLKQDYDELENAKEIYRGKNWIRSMYNQHLFSDGRDVMGDIDGLKGSLGSGVKLMYSHEEDVVGVVRVGGMIISIGLDYCCTILEVEPSLSMEEEKELAELMNG</sequence>
<dbReference type="OrthoDB" id="2195891at2759"/>
<dbReference type="AlphaFoldDB" id="E0S6A9"/>
<dbReference type="VEuPathDB" id="MicrosporidiaDB:Eint_031010"/>
<accession>E0S6A9</accession>
<dbReference type="EMBL" id="CP001944">
    <property type="protein sequence ID" value="ADM11244.1"/>
    <property type="molecule type" value="Genomic_DNA"/>
</dbReference>
<dbReference type="KEGG" id="ein:Eint_031010"/>
<evidence type="ECO:0000313" key="2">
    <source>
        <dbReference type="Proteomes" id="UP000002313"/>
    </source>
</evidence>
<protein>
    <submittedName>
        <fullName evidence="1">Uncharacterized protein</fullName>
    </submittedName>
</protein>
<dbReference type="GeneID" id="9698814"/>
<keyword evidence="2" id="KW-1185">Reference proteome</keyword>
<reference evidence="1 2" key="1">
    <citation type="journal article" date="2010" name="Nat. Commun.">
        <title>The complete sequence of the smallest known nuclear genome from the microsporidian Encephalitozoon intestinalis.</title>
        <authorList>
            <person name="Corradi N."/>
            <person name="Pombert J.-F."/>
            <person name="Farinelli L."/>
            <person name="Didier E.S."/>
            <person name="Keeling P.J."/>
        </authorList>
    </citation>
    <scope>NUCLEOTIDE SEQUENCE [LARGE SCALE GENOMIC DNA]</scope>
    <source>
        <strain evidence="1 2">ATCC 50506</strain>
    </source>
</reference>
<dbReference type="Proteomes" id="UP000002313">
    <property type="component" value="Chromosome III"/>
</dbReference>
<reference evidence="1 2" key="2">
    <citation type="journal article" date="2012" name="Proc. Natl. Acad. Sci. U.S.A.">
        <title>Gain and loss of multiple functionally related, horizontally transferred genes in the reduced genomes of two microsporidian parasites.</title>
        <authorList>
            <person name="Pombert J.-F."/>
            <person name="Selman M."/>
            <person name="Burki F."/>
            <person name="Bardell F.T."/>
            <person name="Farinelli L."/>
            <person name="Solter L.F."/>
            <person name="Whitman D.W."/>
            <person name="Weiss L.M."/>
            <person name="Corradi N."/>
            <person name="Keeling P.J."/>
        </authorList>
    </citation>
    <scope>NUCLEOTIDE SEQUENCE [LARGE SCALE GENOMIC DNA]</scope>
    <source>
        <strain evidence="1 2">ATCC 50506</strain>
    </source>
</reference>
<proteinExistence type="predicted"/>
<dbReference type="HOGENOM" id="CLU_087656_0_0_1"/>
<gene>
    <name evidence="1" type="ORF">Eint_031010</name>
</gene>
<name>E0S6A9_ENCIT</name>
<dbReference type="RefSeq" id="XP_003072604.1">
    <property type="nucleotide sequence ID" value="XM_003072558.1"/>
</dbReference>